<feature type="region of interest" description="Disordered" evidence="1">
    <location>
        <begin position="11"/>
        <end position="33"/>
    </location>
</feature>
<reference evidence="2" key="1">
    <citation type="journal article" date="2015" name="Nature">
        <title>Complex archaea that bridge the gap between prokaryotes and eukaryotes.</title>
        <authorList>
            <person name="Spang A."/>
            <person name="Saw J.H."/>
            <person name="Jorgensen S.L."/>
            <person name="Zaremba-Niedzwiedzka K."/>
            <person name="Martijn J."/>
            <person name="Lind A.E."/>
            <person name="van Eijk R."/>
            <person name="Schleper C."/>
            <person name="Guy L."/>
            <person name="Ettema T.J."/>
        </authorList>
    </citation>
    <scope>NUCLEOTIDE SEQUENCE</scope>
</reference>
<feature type="compositionally biased region" description="Basic and acidic residues" evidence="1">
    <location>
        <begin position="24"/>
        <end position="33"/>
    </location>
</feature>
<proteinExistence type="predicted"/>
<sequence length="80" mass="8909">GKVTAAIVEQAVAELSDDPPTTEVHTRKSKDPRPQLLRAACRNIREARQSSQAYQASALRATEKTLRKIVKQIENPQETL</sequence>
<evidence type="ECO:0000313" key="2">
    <source>
        <dbReference type="EMBL" id="KKL59406.1"/>
    </source>
</evidence>
<accession>A0A0F9DZX8</accession>
<feature type="non-terminal residue" evidence="2">
    <location>
        <position position="1"/>
    </location>
</feature>
<comment type="caution">
    <text evidence="2">The sequence shown here is derived from an EMBL/GenBank/DDBJ whole genome shotgun (WGS) entry which is preliminary data.</text>
</comment>
<dbReference type="AlphaFoldDB" id="A0A0F9DZX8"/>
<gene>
    <name evidence="2" type="ORF">LCGC14_2215650</name>
</gene>
<dbReference type="EMBL" id="LAZR01029500">
    <property type="protein sequence ID" value="KKL59406.1"/>
    <property type="molecule type" value="Genomic_DNA"/>
</dbReference>
<organism evidence="2">
    <name type="scientific">marine sediment metagenome</name>
    <dbReference type="NCBI Taxonomy" id="412755"/>
    <lineage>
        <taxon>unclassified sequences</taxon>
        <taxon>metagenomes</taxon>
        <taxon>ecological metagenomes</taxon>
    </lineage>
</organism>
<protein>
    <submittedName>
        <fullName evidence="2">Uncharacterized protein</fullName>
    </submittedName>
</protein>
<name>A0A0F9DZX8_9ZZZZ</name>
<evidence type="ECO:0000256" key="1">
    <source>
        <dbReference type="SAM" id="MobiDB-lite"/>
    </source>
</evidence>